<protein>
    <recommendedName>
        <fullName evidence="2">Borealin C-terminal domain-containing protein</fullName>
    </recommendedName>
</protein>
<dbReference type="EMBL" id="JANPWB010000009">
    <property type="protein sequence ID" value="KAJ1158583.1"/>
    <property type="molecule type" value="Genomic_DNA"/>
</dbReference>
<organism evidence="3 4">
    <name type="scientific">Pleurodeles waltl</name>
    <name type="common">Iberian ribbed newt</name>
    <dbReference type="NCBI Taxonomy" id="8319"/>
    <lineage>
        <taxon>Eukaryota</taxon>
        <taxon>Metazoa</taxon>
        <taxon>Chordata</taxon>
        <taxon>Craniata</taxon>
        <taxon>Vertebrata</taxon>
        <taxon>Euteleostomi</taxon>
        <taxon>Amphibia</taxon>
        <taxon>Batrachia</taxon>
        <taxon>Caudata</taxon>
        <taxon>Salamandroidea</taxon>
        <taxon>Salamandridae</taxon>
        <taxon>Pleurodelinae</taxon>
        <taxon>Pleurodeles</taxon>
    </lineage>
</organism>
<evidence type="ECO:0000256" key="1">
    <source>
        <dbReference type="SAM" id="MobiDB-lite"/>
    </source>
</evidence>
<proteinExistence type="predicted"/>
<gene>
    <name evidence="3" type="ORF">NDU88_011271</name>
</gene>
<dbReference type="AlphaFoldDB" id="A0AAV7S6F4"/>
<dbReference type="Proteomes" id="UP001066276">
    <property type="component" value="Chromosome 5"/>
</dbReference>
<reference evidence="3" key="1">
    <citation type="journal article" date="2022" name="bioRxiv">
        <title>Sequencing and chromosome-scale assembly of the giantPleurodeles waltlgenome.</title>
        <authorList>
            <person name="Brown T."/>
            <person name="Elewa A."/>
            <person name="Iarovenko S."/>
            <person name="Subramanian E."/>
            <person name="Araus A.J."/>
            <person name="Petzold A."/>
            <person name="Susuki M."/>
            <person name="Suzuki K.-i.T."/>
            <person name="Hayashi T."/>
            <person name="Toyoda A."/>
            <person name="Oliveira C."/>
            <person name="Osipova E."/>
            <person name="Leigh N.D."/>
            <person name="Simon A."/>
            <person name="Yun M.H."/>
        </authorList>
    </citation>
    <scope>NUCLEOTIDE SEQUENCE</scope>
    <source>
        <strain evidence="3">20211129_DDA</strain>
        <tissue evidence="3">Liver</tissue>
    </source>
</reference>
<evidence type="ECO:0000259" key="2">
    <source>
        <dbReference type="Pfam" id="PF10512"/>
    </source>
</evidence>
<evidence type="ECO:0000313" key="3">
    <source>
        <dbReference type="EMBL" id="KAJ1158583.1"/>
    </source>
</evidence>
<dbReference type="InterPro" id="IPR046466">
    <property type="entry name" value="Borealin_C"/>
</dbReference>
<comment type="caution">
    <text evidence="3">The sequence shown here is derived from an EMBL/GenBank/DDBJ whole genome shotgun (WGS) entry which is preliminary data.</text>
</comment>
<keyword evidence="4" id="KW-1185">Reference proteome</keyword>
<feature type="region of interest" description="Disordered" evidence="1">
    <location>
        <begin position="74"/>
        <end position="98"/>
    </location>
</feature>
<evidence type="ECO:0000313" key="4">
    <source>
        <dbReference type="Proteomes" id="UP001066276"/>
    </source>
</evidence>
<feature type="region of interest" description="Disordered" evidence="1">
    <location>
        <begin position="1"/>
        <end position="34"/>
    </location>
</feature>
<feature type="domain" description="Borealin C-terminal" evidence="2">
    <location>
        <begin position="23"/>
        <end position="92"/>
    </location>
</feature>
<sequence length="98" mass="10821">MDRRPRSDLVLVRGGAGIRRSADTAHQRGSQRSTPRVCGFLLQALTRSSGRSERRYSHQGSPVSEARRVFNRAETSTAVSGGRGLTAEARSLYRPHSR</sequence>
<name>A0AAV7S6F4_PLEWA</name>
<accession>A0AAV7S6F4</accession>
<dbReference type="Pfam" id="PF10512">
    <property type="entry name" value="Borealin"/>
    <property type="match status" value="1"/>
</dbReference>